<feature type="domain" description="MYND-type" evidence="6">
    <location>
        <begin position="96"/>
        <end position="138"/>
    </location>
</feature>
<dbReference type="InterPro" id="IPR006597">
    <property type="entry name" value="Sel1-like"/>
</dbReference>
<comment type="caution">
    <text evidence="7">The sequence shown here is derived from an EMBL/GenBank/DDBJ whole genome shotgun (WGS) entry which is preliminary data.</text>
</comment>
<dbReference type="Proteomes" id="UP000266841">
    <property type="component" value="Unassembled WGS sequence"/>
</dbReference>
<dbReference type="SUPFAM" id="SSF144232">
    <property type="entry name" value="HIT/MYND zinc finger-like"/>
    <property type="match status" value="1"/>
</dbReference>
<evidence type="ECO:0000259" key="6">
    <source>
        <dbReference type="PROSITE" id="PS50865"/>
    </source>
</evidence>
<dbReference type="PANTHER" id="PTHR11102">
    <property type="entry name" value="SEL-1-LIKE PROTEIN"/>
    <property type="match status" value="1"/>
</dbReference>
<evidence type="ECO:0000256" key="2">
    <source>
        <dbReference type="ARBA" id="ARBA00022771"/>
    </source>
</evidence>
<dbReference type="SUPFAM" id="SSF81901">
    <property type="entry name" value="HCP-like"/>
    <property type="match status" value="1"/>
</dbReference>
<feature type="non-terminal residue" evidence="7">
    <location>
        <position position="1"/>
    </location>
</feature>
<gene>
    <name evidence="7" type="ORF">THAOC_16737</name>
</gene>
<evidence type="ECO:0000256" key="1">
    <source>
        <dbReference type="ARBA" id="ARBA00022723"/>
    </source>
</evidence>
<dbReference type="PANTHER" id="PTHR11102:SF160">
    <property type="entry name" value="ERAD-ASSOCIATED E3 UBIQUITIN-PROTEIN LIGASE COMPONENT HRD3"/>
    <property type="match status" value="1"/>
</dbReference>
<dbReference type="Gene3D" id="6.10.140.2220">
    <property type="match status" value="1"/>
</dbReference>
<comment type="similarity">
    <text evidence="4">Belongs to the sel-1 family.</text>
</comment>
<dbReference type="SMART" id="SM00671">
    <property type="entry name" value="SEL1"/>
    <property type="match status" value="3"/>
</dbReference>
<dbReference type="InterPro" id="IPR050767">
    <property type="entry name" value="Sel1_AlgK"/>
</dbReference>
<evidence type="ECO:0000256" key="5">
    <source>
        <dbReference type="PROSITE-ProRule" id="PRU00134"/>
    </source>
</evidence>
<dbReference type="Pfam" id="PF01753">
    <property type="entry name" value="zf-MYND"/>
    <property type="match status" value="1"/>
</dbReference>
<reference evidence="7 8" key="1">
    <citation type="journal article" date="2012" name="Genome Biol.">
        <title>Genome and low-iron response of an oceanic diatom adapted to chronic iron limitation.</title>
        <authorList>
            <person name="Lommer M."/>
            <person name="Specht M."/>
            <person name="Roy A.S."/>
            <person name="Kraemer L."/>
            <person name="Andreson R."/>
            <person name="Gutowska M.A."/>
            <person name="Wolf J."/>
            <person name="Bergner S.V."/>
            <person name="Schilhabel M.B."/>
            <person name="Klostermeier U.C."/>
            <person name="Beiko R.G."/>
            <person name="Rosenstiel P."/>
            <person name="Hippler M."/>
            <person name="Laroche J."/>
        </authorList>
    </citation>
    <scope>NUCLEOTIDE SEQUENCE [LARGE SCALE GENOMIC DNA]</scope>
    <source>
        <strain evidence="7 8">CCMP1005</strain>
    </source>
</reference>
<evidence type="ECO:0000256" key="3">
    <source>
        <dbReference type="ARBA" id="ARBA00022833"/>
    </source>
</evidence>
<dbReference type="InterPro" id="IPR002893">
    <property type="entry name" value="Znf_MYND"/>
</dbReference>
<dbReference type="AlphaFoldDB" id="K0S930"/>
<name>K0S930_THAOC</name>
<keyword evidence="8" id="KW-1185">Reference proteome</keyword>
<evidence type="ECO:0000256" key="4">
    <source>
        <dbReference type="ARBA" id="ARBA00038101"/>
    </source>
</evidence>
<dbReference type="EMBL" id="AGNL01018725">
    <property type="protein sequence ID" value="EJK62638.1"/>
    <property type="molecule type" value="Genomic_DNA"/>
</dbReference>
<dbReference type="Pfam" id="PF08238">
    <property type="entry name" value="Sel1"/>
    <property type="match status" value="3"/>
</dbReference>
<organism evidence="7 8">
    <name type="scientific">Thalassiosira oceanica</name>
    <name type="common">Marine diatom</name>
    <dbReference type="NCBI Taxonomy" id="159749"/>
    <lineage>
        <taxon>Eukaryota</taxon>
        <taxon>Sar</taxon>
        <taxon>Stramenopiles</taxon>
        <taxon>Ochrophyta</taxon>
        <taxon>Bacillariophyta</taxon>
        <taxon>Coscinodiscophyceae</taxon>
        <taxon>Thalassiosirophycidae</taxon>
        <taxon>Thalassiosirales</taxon>
        <taxon>Thalassiosiraceae</taxon>
        <taxon>Thalassiosira</taxon>
    </lineage>
</organism>
<dbReference type="GO" id="GO:0008270">
    <property type="term" value="F:zinc ion binding"/>
    <property type="evidence" value="ECO:0007669"/>
    <property type="project" value="UniProtKB-KW"/>
</dbReference>
<keyword evidence="3" id="KW-0862">Zinc</keyword>
<keyword evidence="2 5" id="KW-0863">Zinc-finger</keyword>
<keyword evidence="1" id="KW-0479">Metal-binding</keyword>
<accession>K0S930</accession>
<evidence type="ECO:0000313" key="7">
    <source>
        <dbReference type="EMBL" id="EJK62638.1"/>
    </source>
</evidence>
<protein>
    <recommendedName>
        <fullName evidence="6">MYND-type domain-containing protein</fullName>
    </recommendedName>
</protein>
<dbReference type="OrthoDB" id="432970at2759"/>
<evidence type="ECO:0000313" key="8">
    <source>
        <dbReference type="Proteomes" id="UP000266841"/>
    </source>
</evidence>
<dbReference type="eggNOG" id="KOG1550">
    <property type="taxonomic scope" value="Eukaryota"/>
</dbReference>
<dbReference type="Gene3D" id="1.25.40.10">
    <property type="entry name" value="Tetratricopeptide repeat domain"/>
    <property type="match status" value="1"/>
</dbReference>
<dbReference type="PROSITE" id="PS50865">
    <property type="entry name" value="ZF_MYND_2"/>
    <property type="match status" value="1"/>
</dbReference>
<sequence length="382" mass="41200">LSSQALPREIMSCPVRLSVLGSVGSVGAGRLTSSQLPGLAGRALEARIGGDQKEAALSAACLPAVSRVHAGLLSSPASSILFICCVPVAKNGGESCANCGKQGSNNSVKLRNCTACFLAKYCGVDCQKAHRKQHKKECKQRVAELKDEHLYSQGQEKPEGDFCPICTLPISIPTGEHSVFNVCCMKRSCNGCVVAAKKRGMFDCAFCRTPIPDNDADALAMIQARVAKNDPVAINHLGEKFHVGLGLKKDVRKAIKLWKEAVELGSVRALFSLGKAYISGEGVKEDKTKGVQFWTKAAMQGHVESRHNLGCIEAEKGNYNRAVKHWLISAKMGAKVSVDNIKWAFMEGVGAKEQYAEALKGYQDAVEEMKSNDRDAAKRLYL</sequence>
<dbReference type="PROSITE" id="PS01360">
    <property type="entry name" value="ZF_MYND_1"/>
    <property type="match status" value="1"/>
</dbReference>
<proteinExistence type="inferred from homology"/>
<dbReference type="InterPro" id="IPR011990">
    <property type="entry name" value="TPR-like_helical_dom_sf"/>
</dbReference>